<accession>A0A7W4VJ05</accession>
<dbReference type="EMBL" id="JACHWB010000001">
    <property type="protein sequence ID" value="MBB3018086.1"/>
    <property type="molecule type" value="Genomic_DNA"/>
</dbReference>
<dbReference type="SUPFAM" id="SSF117892">
    <property type="entry name" value="Band 7/SPFH domain"/>
    <property type="match status" value="1"/>
</dbReference>
<evidence type="ECO:0000256" key="4">
    <source>
        <dbReference type="ARBA" id="ARBA00022989"/>
    </source>
</evidence>
<keyword evidence="11" id="KW-1185">Reference proteome</keyword>
<evidence type="ECO:0000256" key="7">
    <source>
        <dbReference type="SAM" id="MobiDB-lite"/>
    </source>
</evidence>
<dbReference type="PANTHER" id="PTHR42911:SF1">
    <property type="entry name" value="MODULATOR OF FTSH PROTEASE HFLC"/>
    <property type="match status" value="1"/>
</dbReference>
<keyword evidence="10" id="KW-0645">Protease</keyword>
<keyword evidence="3 8" id="KW-0812">Transmembrane</keyword>
<dbReference type="GO" id="GO:0008233">
    <property type="term" value="F:peptidase activity"/>
    <property type="evidence" value="ECO:0007669"/>
    <property type="project" value="UniProtKB-KW"/>
</dbReference>
<evidence type="ECO:0000256" key="5">
    <source>
        <dbReference type="ARBA" id="ARBA00023136"/>
    </source>
</evidence>
<feature type="transmembrane region" description="Helical" evidence="8">
    <location>
        <begin position="6"/>
        <end position="28"/>
    </location>
</feature>
<dbReference type="InterPro" id="IPR036013">
    <property type="entry name" value="Band_7/SPFH_dom_sf"/>
</dbReference>
<evidence type="ECO:0000313" key="10">
    <source>
        <dbReference type="EMBL" id="MBB3018086.1"/>
    </source>
</evidence>
<evidence type="ECO:0000256" key="1">
    <source>
        <dbReference type="ARBA" id="ARBA00004167"/>
    </source>
</evidence>
<evidence type="ECO:0000259" key="9">
    <source>
        <dbReference type="SMART" id="SM00244"/>
    </source>
</evidence>
<dbReference type="Gene3D" id="3.30.479.30">
    <property type="entry name" value="Band 7 domain"/>
    <property type="match status" value="1"/>
</dbReference>
<dbReference type="InterPro" id="IPR001972">
    <property type="entry name" value="Stomatin_HflK_fam"/>
</dbReference>
<dbReference type="GO" id="GO:0006508">
    <property type="term" value="P:proteolysis"/>
    <property type="evidence" value="ECO:0007669"/>
    <property type="project" value="UniProtKB-KW"/>
</dbReference>
<comment type="function">
    <text evidence="6">HflC and HflK could regulate a protease.</text>
</comment>
<reference evidence="10 11" key="1">
    <citation type="submission" date="2020-08" db="EMBL/GenBank/DDBJ databases">
        <title>The Agave Microbiome: Exploring the role of microbial communities in plant adaptations to desert environments.</title>
        <authorList>
            <person name="Partida-Martinez L.P."/>
        </authorList>
    </citation>
    <scope>NUCLEOTIDE SEQUENCE [LARGE SCALE GENOMIC DNA]</scope>
    <source>
        <strain evidence="10 11">AT3.9</strain>
    </source>
</reference>
<name>A0A7W4VJ05_9HYPH</name>
<feature type="compositionally biased region" description="Pro residues" evidence="7">
    <location>
        <begin position="301"/>
        <end position="313"/>
    </location>
</feature>
<dbReference type="GO" id="GO:0016020">
    <property type="term" value="C:membrane"/>
    <property type="evidence" value="ECO:0007669"/>
    <property type="project" value="UniProtKB-SubCell"/>
</dbReference>
<dbReference type="Proteomes" id="UP000532010">
    <property type="component" value="Unassembled WGS sequence"/>
</dbReference>
<proteinExistence type="inferred from homology"/>
<dbReference type="SMART" id="SM00244">
    <property type="entry name" value="PHB"/>
    <property type="match status" value="1"/>
</dbReference>
<dbReference type="AlphaFoldDB" id="A0A7W4VJ05"/>
<dbReference type="RefSeq" id="WP_183447895.1">
    <property type="nucleotide sequence ID" value="NZ_JACHWB010000001.1"/>
</dbReference>
<comment type="similarity">
    <text evidence="2 6">Belongs to the band 7/mec-2 family. HflC subfamily.</text>
</comment>
<organism evidence="10 11">
    <name type="scientific">Microvirga lupini</name>
    <dbReference type="NCBI Taxonomy" id="420324"/>
    <lineage>
        <taxon>Bacteria</taxon>
        <taxon>Pseudomonadati</taxon>
        <taxon>Pseudomonadota</taxon>
        <taxon>Alphaproteobacteria</taxon>
        <taxon>Hyphomicrobiales</taxon>
        <taxon>Methylobacteriaceae</taxon>
        <taxon>Microvirga</taxon>
    </lineage>
</organism>
<keyword evidence="4 8" id="KW-1133">Transmembrane helix</keyword>
<evidence type="ECO:0000256" key="6">
    <source>
        <dbReference type="PIRNR" id="PIRNR005651"/>
    </source>
</evidence>
<keyword evidence="10" id="KW-0378">Hydrolase</keyword>
<dbReference type="PRINTS" id="PR00721">
    <property type="entry name" value="STOMATIN"/>
</dbReference>
<feature type="region of interest" description="Disordered" evidence="7">
    <location>
        <begin position="286"/>
        <end position="313"/>
    </location>
</feature>
<evidence type="ECO:0000256" key="3">
    <source>
        <dbReference type="ARBA" id="ARBA00022692"/>
    </source>
</evidence>
<dbReference type="InterPro" id="IPR010200">
    <property type="entry name" value="HflC"/>
</dbReference>
<dbReference type="InterPro" id="IPR001107">
    <property type="entry name" value="Band_7"/>
</dbReference>
<gene>
    <name evidence="10" type="ORF">FHR70_001126</name>
</gene>
<evidence type="ECO:0000256" key="8">
    <source>
        <dbReference type="SAM" id="Phobius"/>
    </source>
</evidence>
<dbReference type="CDD" id="cd03405">
    <property type="entry name" value="SPFH_HflC"/>
    <property type="match status" value="1"/>
</dbReference>
<evidence type="ECO:0000313" key="11">
    <source>
        <dbReference type="Proteomes" id="UP000532010"/>
    </source>
</evidence>
<comment type="caution">
    <text evidence="10">The sequence shown here is derived from an EMBL/GenBank/DDBJ whole genome shotgun (WGS) entry which is preliminary data.</text>
</comment>
<protein>
    <recommendedName>
        <fullName evidence="6">Protein HflC</fullName>
    </recommendedName>
</protein>
<dbReference type="PANTHER" id="PTHR42911">
    <property type="entry name" value="MODULATOR OF FTSH PROTEASE HFLC"/>
    <property type="match status" value="1"/>
</dbReference>
<comment type="subcellular location">
    <subcellularLocation>
        <location evidence="1">Membrane</location>
        <topology evidence="1">Single-pass membrane protein</topology>
    </subcellularLocation>
</comment>
<keyword evidence="5 8" id="KW-0472">Membrane</keyword>
<sequence length="313" mass="34777">MNGSTLRTGLLILVGLIAIVLYSSVFIVQQTQYALVLRFGAVQSAISEPGLKFKLPLVDNVTYFEKRVLDLDLPVQTLLSADRQNLEVDAFTRYRIVDPLRFYQAVGNIALANQRLQSFTNSAMRNVLAGASRDAIVRTERAALMERIQEDVNRQARNLGIEMIDVRLTRVDLPAANSQAVYQRMRTEREREAADIRANGQQQAQTIRARAEREATVIRAEANRTAEELRGKGDADRNRILAEAFTLDPDFFSFYRSMQAYEAGLKAGDTRLVLSPDSEFFRYFNDPAGRGNGGGTAARPAPAPVPAQPAPAQ</sequence>
<evidence type="ECO:0000256" key="2">
    <source>
        <dbReference type="ARBA" id="ARBA00007862"/>
    </source>
</evidence>
<dbReference type="PIRSF" id="PIRSF005651">
    <property type="entry name" value="HflC"/>
    <property type="match status" value="1"/>
</dbReference>
<dbReference type="Pfam" id="PF01145">
    <property type="entry name" value="Band_7"/>
    <property type="match status" value="1"/>
</dbReference>
<feature type="domain" description="Band 7" evidence="9">
    <location>
        <begin position="23"/>
        <end position="185"/>
    </location>
</feature>